<gene>
    <name evidence="2" type="ORF">GTH23_03895</name>
    <name evidence="1" type="ORF">I4901_02500</name>
</gene>
<organism evidence="1 4">
    <name type="scientific">Proteus terrae subsp. cibarius</name>
    <dbReference type="NCBI Taxonomy" id="626774"/>
    <lineage>
        <taxon>Bacteria</taxon>
        <taxon>Pseudomonadati</taxon>
        <taxon>Pseudomonadota</taxon>
        <taxon>Gammaproteobacteria</taxon>
        <taxon>Enterobacterales</taxon>
        <taxon>Morganellaceae</taxon>
        <taxon>Proteus</taxon>
    </lineage>
</organism>
<dbReference type="EMBL" id="CP047340">
    <property type="protein sequence ID" value="QIF89224.1"/>
    <property type="molecule type" value="Genomic_DNA"/>
</dbReference>
<evidence type="ECO:0000313" key="1">
    <source>
        <dbReference type="EMBL" id="MBG2913237.1"/>
    </source>
</evidence>
<reference evidence="2 3" key="1">
    <citation type="submission" date="2020-01" db="EMBL/GenBank/DDBJ databases">
        <title>The genomic epidemiology of tigecycline resistance gene tet(X) variants in a swine farm in China.</title>
        <authorList>
            <person name="Peng K."/>
            <person name="Li R."/>
        </authorList>
    </citation>
    <scope>NUCLEOTIDE SEQUENCE [LARGE SCALE GENOMIC DNA]</scope>
    <source>
        <strain evidence="2 3">ZF1</strain>
    </source>
</reference>
<dbReference type="Proteomes" id="UP000501338">
    <property type="component" value="Chromosome"/>
</dbReference>
<accession>A0A8I0WNG1</accession>
<dbReference type="Proteomes" id="UP000612266">
    <property type="component" value="Unassembled WGS sequence"/>
</dbReference>
<dbReference type="RefSeq" id="WP_075670628.1">
    <property type="nucleotide sequence ID" value="NZ_CP045008.1"/>
</dbReference>
<sequence length="143" mass="16485">MNELNNIQPTSVNVQYVNEIKSETKQYSFLSKVISSVRNSIKEFLGLNKIKESLVSKNTNDNGGIRMYGEDCDKNTYFIKNDNKFNMNEVKLFGDSRESISNDSDNIYHYSNNSTLDFLKEAIILKSVDKKIDKVNNSFLSFR</sequence>
<dbReference type="EMBL" id="JADSJR010000002">
    <property type="protein sequence ID" value="MBG2913237.1"/>
    <property type="molecule type" value="Genomic_DNA"/>
</dbReference>
<dbReference type="AlphaFoldDB" id="A0A8I0WNG1"/>
<reference evidence="1" key="2">
    <citation type="submission" date="2020-11" db="EMBL/GenBank/DDBJ databases">
        <title>Enhanced detection system for hospital associated transmission using whole genome sequencing surveillance.</title>
        <authorList>
            <person name="Harrison L.H."/>
            <person name="Van Tyne D."/>
            <person name="Marsh J.W."/>
            <person name="Griffith M.P."/>
            <person name="Snyder D.J."/>
            <person name="Cooper V.S."/>
            <person name="Mustapha M."/>
        </authorList>
    </citation>
    <scope>NUCLEOTIDE SEQUENCE</scope>
    <source>
        <strain evidence="1">PR00070</strain>
    </source>
</reference>
<keyword evidence="3" id="KW-1185">Reference proteome</keyword>
<proteinExistence type="predicted"/>
<evidence type="ECO:0000313" key="3">
    <source>
        <dbReference type="Proteomes" id="UP000501338"/>
    </source>
</evidence>
<evidence type="ECO:0000313" key="2">
    <source>
        <dbReference type="EMBL" id="QIF89224.1"/>
    </source>
</evidence>
<name>A0A8I0WNG1_9GAMM</name>
<protein>
    <submittedName>
        <fullName evidence="1">Uncharacterized protein</fullName>
    </submittedName>
</protein>
<evidence type="ECO:0000313" key="4">
    <source>
        <dbReference type="Proteomes" id="UP000612266"/>
    </source>
</evidence>